<feature type="coiled-coil region" evidence="1">
    <location>
        <begin position="9"/>
        <end position="71"/>
    </location>
</feature>
<keyword evidence="1" id="KW-0175">Coiled coil</keyword>
<dbReference type="EMBL" id="FOFD01000002">
    <property type="protein sequence ID" value="SEQ29226.1"/>
    <property type="molecule type" value="Genomic_DNA"/>
</dbReference>
<proteinExistence type="predicted"/>
<keyword evidence="3" id="KW-1185">Reference proteome</keyword>
<sequence>MTPNTSDSDASIREHLQQLEARIDDLETENESLRKTVSEQSEQIEDQQEQIETLEEENTRLEAVAQAALKKSVMNLSTIHEHPSNSVLEIE</sequence>
<dbReference type="Gene3D" id="1.10.287.1490">
    <property type="match status" value="1"/>
</dbReference>
<dbReference type="RefSeq" id="WP_090615408.1">
    <property type="nucleotide sequence ID" value="NZ_FOFD01000002.1"/>
</dbReference>
<organism evidence="2 3">
    <name type="scientific">Natrinema salaciae</name>
    <dbReference type="NCBI Taxonomy" id="1186196"/>
    <lineage>
        <taxon>Archaea</taxon>
        <taxon>Methanobacteriati</taxon>
        <taxon>Methanobacteriota</taxon>
        <taxon>Stenosarchaea group</taxon>
        <taxon>Halobacteria</taxon>
        <taxon>Halobacteriales</taxon>
        <taxon>Natrialbaceae</taxon>
        <taxon>Natrinema</taxon>
    </lineage>
</organism>
<evidence type="ECO:0000313" key="3">
    <source>
        <dbReference type="Proteomes" id="UP000199114"/>
    </source>
</evidence>
<accession>A0A1H9ETZ3</accession>
<dbReference type="Proteomes" id="UP000199114">
    <property type="component" value="Unassembled WGS sequence"/>
</dbReference>
<evidence type="ECO:0000313" key="2">
    <source>
        <dbReference type="EMBL" id="SEQ29226.1"/>
    </source>
</evidence>
<dbReference type="STRING" id="1186196.SAMN04489841_1384"/>
<protein>
    <recommendedName>
        <fullName evidence="4">Cell division protein ZapB</fullName>
    </recommendedName>
</protein>
<evidence type="ECO:0000256" key="1">
    <source>
        <dbReference type="SAM" id="Coils"/>
    </source>
</evidence>
<gene>
    <name evidence="2" type="ORF">SAMN04489841_1384</name>
</gene>
<evidence type="ECO:0008006" key="4">
    <source>
        <dbReference type="Google" id="ProtNLM"/>
    </source>
</evidence>
<reference evidence="3" key="1">
    <citation type="submission" date="2016-10" db="EMBL/GenBank/DDBJ databases">
        <authorList>
            <person name="Varghese N."/>
            <person name="Submissions S."/>
        </authorList>
    </citation>
    <scope>NUCLEOTIDE SEQUENCE [LARGE SCALE GENOMIC DNA]</scope>
    <source>
        <strain evidence="3">DSM 25055</strain>
    </source>
</reference>
<name>A0A1H9ETZ3_9EURY</name>
<dbReference type="AlphaFoldDB" id="A0A1H9ETZ3"/>